<dbReference type="InterPro" id="IPR001841">
    <property type="entry name" value="Znf_RING"/>
</dbReference>
<accession>A0ABP0X1V6</accession>
<dbReference type="PANTHER" id="PTHR15898">
    <property type="entry name" value="BIFUNCTIONAL APOPTOSIS REGULATOR"/>
    <property type="match status" value="1"/>
</dbReference>
<keyword evidence="3" id="KW-0862">Zinc</keyword>
<evidence type="ECO:0000313" key="9">
    <source>
        <dbReference type="Proteomes" id="UP001497444"/>
    </source>
</evidence>
<dbReference type="InterPro" id="IPR013083">
    <property type="entry name" value="Znf_RING/FYVE/PHD"/>
</dbReference>
<dbReference type="InterPro" id="IPR043145">
    <property type="entry name" value="Znf_ZZ_sf"/>
</dbReference>
<dbReference type="Gene3D" id="3.30.40.10">
    <property type="entry name" value="Zinc/RING finger domain, C3HC4 (zinc finger)"/>
    <property type="match status" value="2"/>
</dbReference>
<dbReference type="PROSITE" id="PS00518">
    <property type="entry name" value="ZF_RING_1"/>
    <property type="match status" value="2"/>
</dbReference>
<evidence type="ECO:0000256" key="1">
    <source>
        <dbReference type="ARBA" id="ARBA00022723"/>
    </source>
</evidence>
<dbReference type="Proteomes" id="UP001497444">
    <property type="component" value="Chromosome 5"/>
</dbReference>
<dbReference type="InterPro" id="IPR017907">
    <property type="entry name" value="Znf_RING_CS"/>
</dbReference>
<gene>
    <name evidence="8" type="ORF">CSSPJE1EN1_LOCUS18576</name>
</gene>
<feature type="domain" description="RING-type" evidence="6">
    <location>
        <begin position="114"/>
        <end position="153"/>
    </location>
</feature>
<keyword evidence="1" id="KW-0479">Metal-binding</keyword>
<dbReference type="Pfam" id="PF13923">
    <property type="entry name" value="zf-C3HC4_2"/>
    <property type="match status" value="1"/>
</dbReference>
<dbReference type="PROSITE" id="PS50135">
    <property type="entry name" value="ZF_ZZ_2"/>
    <property type="match status" value="1"/>
</dbReference>
<evidence type="ECO:0000259" key="7">
    <source>
        <dbReference type="PROSITE" id="PS50135"/>
    </source>
</evidence>
<keyword evidence="2 4" id="KW-0863">Zinc-finger</keyword>
<dbReference type="InterPro" id="IPR000433">
    <property type="entry name" value="Znf_ZZ"/>
</dbReference>
<dbReference type="SUPFAM" id="SSF57850">
    <property type="entry name" value="RING/U-box"/>
    <property type="match status" value="3"/>
</dbReference>
<sequence length="321" mass="36672">MGHGSLKRFFNCPICLELVYKPVVKECGHLFCFWCVYKSMNRTTVSHCPLCQKPYVHLPRICDQLHRLLQRIEPEEYARRSSEVAQEEGEEEEEEEEEDHITSRSTSSELLLQCKACSEVVYKPIVLNCGHLFCKTCVSPQAEASSKIKCPTCGAHHPGLFPQTCLELHHYLLETHCAGEYTKRAANKLLLKQKQRSGYAEIEEGSHEEESAHVEQQQNLLLRLQQWGESEADHLMLHNTIHRGVGCDGCGMMPILGKRFSCSDCDDRESNIGYDLCGSCHDDCHQGINFPAGRFNQKHSPQHRMVEKGSTKPWILLWSWS</sequence>
<dbReference type="PROSITE" id="PS50089">
    <property type="entry name" value="ZF_RING_2"/>
    <property type="match status" value="2"/>
</dbReference>
<dbReference type="SMART" id="SM00184">
    <property type="entry name" value="RING"/>
    <property type="match status" value="2"/>
</dbReference>
<dbReference type="Pfam" id="PF00569">
    <property type="entry name" value="ZZ"/>
    <property type="match status" value="1"/>
</dbReference>
<dbReference type="Pfam" id="PF13445">
    <property type="entry name" value="zf-RING_UBOX"/>
    <property type="match status" value="1"/>
</dbReference>
<dbReference type="InterPro" id="IPR027370">
    <property type="entry name" value="Znf-RING_euk"/>
</dbReference>
<evidence type="ECO:0000256" key="3">
    <source>
        <dbReference type="ARBA" id="ARBA00022833"/>
    </source>
</evidence>
<feature type="region of interest" description="Disordered" evidence="5">
    <location>
        <begin position="79"/>
        <end position="104"/>
    </location>
</feature>
<name>A0ABP0X1V6_9BRYO</name>
<evidence type="ECO:0000313" key="8">
    <source>
        <dbReference type="EMBL" id="CAK9273098.1"/>
    </source>
</evidence>
<feature type="compositionally biased region" description="Acidic residues" evidence="5">
    <location>
        <begin position="85"/>
        <end position="99"/>
    </location>
</feature>
<evidence type="ECO:0000259" key="6">
    <source>
        <dbReference type="PROSITE" id="PS50089"/>
    </source>
</evidence>
<evidence type="ECO:0000256" key="2">
    <source>
        <dbReference type="ARBA" id="ARBA00022771"/>
    </source>
</evidence>
<evidence type="ECO:0000256" key="5">
    <source>
        <dbReference type="SAM" id="MobiDB-lite"/>
    </source>
</evidence>
<dbReference type="PANTHER" id="PTHR15898:SF13">
    <property type="entry name" value="BIFUNCTIONAL APOPTOSIS REGULATOR"/>
    <property type="match status" value="1"/>
</dbReference>
<proteinExistence type="predicted"/>
<dbReference type="SMART" id="SM00291">
    <property type="entry name" value="ZnF_ZZ"/>
    <property type="match status" value="1"/>
</dbReference>
<evidence type="ECO:0000256" key="4">
    <source>
        <dbReference type="PROSITE-ProRule" id="PRU00228"/>
    </source>
</evidence>
<protein>
    <recommendedName>
        <fullName evidence="10">E3 ubiquitin-protein ligase PRT1</fullName>
    </recommendedName>
</protein>
<reference evidence="8" key="1">
    <citation type="submission" date="2024-02" db="EMBL/GenBank/DDBJ databases">
        <authorList>
            <consortium name="ELIXIR-Norway"/>
            <consortium name="Elixir Norway"/>
        </authorList>
    </citation>
    <scope>NUCLEOTIDE SEQUENCE</scope>
</reference>
<dbReference type="Gene3D" id="3.30.60.90">
    <property type="match status" value="1"/>
</dbReference>
<organism evidence="8 9">
    <name type="scientific">Sphagnum jensenii</name>
    <dbReference type="NCBI Taxonomy" id="128206"/>
    <lineage>
        <taxon>Eukaryota</taxon>
        <taxon>Viridiplantae</taxon>
        <taxon>Streptophyta</taxon>
        <taxon>Embryophyta</taxon>
        <taxon>Bryophyta</taxon>
        <taxon>Sphagnophytina</taxon>
        <taxon>Sphagnopsida</taxon>
        <taxon>Sphagnales</taxon>
        <taxon>Sphagnaceae</taxon>
        <taxon>Sphagnum</taxon>
    </lineage>
</organism>
<keyword evidence="9" id="KW-1185">Reference proteome</keyword>
<dbReference type="EMBL" id="OZ020100">
    <property type="protein sequence ID" value="CAK9273098.1"/>
    <property type="molecule type" value="Genomic_DNA"/>
</dbReference>
<feature type="domain" description="RING-type" evidence="6">
    <location>
        <begin position="12"/>
        <end position="52"/>
    </location>
</feature>
<evidence type="ECO:0008006" key="10">
    <source>
        <dbReference type="Google" id="ProtNLM"/>
    </source>
</evidence>
<feature type="domain" description="ZZ-type" evidence="7">
    <location>
        <begin position="242"/>
        <end position="313"/>
    </location>
</feature>